<comment type="caution">
    <text evidence="3">The sequence shown here is derived from an EMBL/GenBank/DDBJ whole genome shotgun (WGS) entry which is preliminary data.</text>
</comment>
<reference evidence="3 4" key="1">
    <citation type="submission" date="2014-02" db="EMBL/GenBank/DDBJ databases">
        <title>Genome sequence of Xanthomonas axonopodis DSM 3585 (T).</title>
        <authorList>
            <person name="Midha S."/>
            <person name="Patil P.B."/>
        </authorList>
    </citation>
    <scope>NUCLEOTIDE SEQUENCE [LARGE SCALE GENOMIC DNA]</scope>
    <source>
        <strain evidence="3 4">DSM 3585</strain>
    </source>
</reference>
<dbReference type="PATRIC" id="fig|53413.25.peg.415"/>
<feature type="transmembrane region" description="Helical" evidence="1">
    <location>
        <begin position="12"/>
        <end position="29"/>
    </location>
</feature>
<keyword evidence="3" id="KW-0012">Acyltransferase</keyword>
<dbReference type="AlphaFoldDB" id="A0A0P6VK96"/>
<evidence type="ECO:0000259" key="2">
    <source>
        <dbReference type="Pfam" id="PF07786"/>
    </source>
</evidence>
<protein>
    <submittedName>
        <fullName evidence="3">Acyltransferase</fullName>
    </submittedName>
</protein>
<sequence length="31" mass="3444">MRYPALDLLRGIAIVWVMLFHSFVVGGLGPD</sequence>
<dbReference type="EMBL" id="JFAQ01000012">
    <property type="protein sequence ID" value="KPL50504.1"/>
    <property type="molecule type" value="Genomic_DNA"/>
</dbReference>
<keyword evidence="1" id="KW-1133">Transmembrane helix</keyword>
<feature type="domain" description="Heparan-alpha-glucosaminide N-acetyltransferase catalytic" evidence="2">
    <location>
        <begin position="2"/>
        <end position="23"/>
    </location>
</feature>
<keyword evidence="3" id="KW-0808">Transferase</keyword>
<accession>A0A0P6VK96</accession>
<dbReference type="Pfam" id="PF07786">
    <property type="entry name" value="HGSNAT_cat"/>
    <property type="match status" value="1"/>
</dbReference>
<evidence type="ECO:0000256" key="1">
    <source>
        <dbReference type="SAM" id="Phobius"/>
    </source>
</evidence>
<dbReference type="Proteomes" id="UP000054035">
    <property type="component" value="Unassembled WGS sequence"/>
</dbReference>
<name>A0A0P6VK96_9XANT</name>
<keyword evidence="1" id="KW-0472">Membrane</keyword>
<evidence type="ECO:0000313" key="3">
    <source>
        <dbReference type="EMBL" id="KPL50504.1"/>
    </source>
</evidence>
<proteinExistence type="predicted"/>
<evidence type="ECO:0000313" key="4">
    <source>
        <dbReference type="Proteomes" id="UP000054035"/>
    </source>
</evidence>
<keyword evidence="1" id="KW-0812">Transmembrane</keyword>
<organism evidence="3 4">
    <name type="scientific">Xanthomonas axonopodis</name>
    <dbReference type="NCBI Taxonomy" id="53413"/>
    <lineage>
        <taxon>Bacteria</taxon>
        <taxon>Pseudomonadati</taxon>
        <taxon>Pseudomonadota</taxon>
        <taxon>Gammaproteobacteria</taxon>
        <taxon>Lysobacterales</taxon>
        <taxon>Lysobacteraceae</taxon>
        <taxon>Xanthomonas</taxon>
    </lineage>
</organism>
<dbReference type="InterPro" id="IPR012429">
    <property type="entry name" value="HGSNAT_cat"/>
</dbReference>
<gene>
    <name evidence="3" type="ORF">XAXN_01060</name>
</gene>
<dbReference type="GO" id="GO:0016746">
    <property type="term" value="F:acyltransferase activity"/>
    <property type="evidence" value="ECO:0007669"/>
    <property type="project" value="UniProtKB-KW"/>
</dbReference>